<dbReference type="CDD" id="cd00299">
    <property type="entry name" value="GST_C_family"/>
    <property type="match status" value="1"/>
</dbReference>
<dbReference type="PANTHER" id="PTHR44051">
    <property type="entry name" value="GLUTATHIONE S-TRANSFERASE-RELATED"/>
    <property type="match status" value="1"/>
</dbReference>
<dbReference type="InterPro" id="IPR036249">
    <property type="entry name" value="Thioredoxin-like_sf"/>
</dbReference>
<reference evidence="2" key="1">
    <citation type="submission" date="2018-05" db="EMBL/GenBank/DDBJ databases">
        <authorList>
            <person name="Lanie J.A."/>
            <person name="Ng W.-L."/>
            <person name="Kazmierczak K.M."/>
            <person name="Andrzejewski T.M."/>
            <person name="Davidsen T.M."/>
            <person name="Wayne K.J."/>
            <person name="Tettelin H."/>
            <person name="Glass J.I."/>
            <person name="Rusch D."/>
            <person name="Podicherti R."/>
            <person name="Tsui H.-C.T."/>
            <person name="Winkler M.E."/>
        </authorList>
    </citation>
    <scope>NUCLEOTIDE SEQUENCE</scope>
</reference>
<sequence length="287" mass="33137">MVQLFDGDVLTREVLDWKGVHLFHFHGSSCSQKTRVCLNLKGIEWKPHEIDLGNGENYTKYYLGINPRGLVPTLIINGEVHIESNDIITVLDERFPDHNLIPKGMATEITKLLHHEDDLHLDLRTISFRFTQPRGRVPRSAETLQKYKDFGSGRVQGQVDKQKGRELEFWETAADIGITDDAVRISANRFRVAFEELDQKLDGSNYLLGESITVLDVAWIIYVNRLVRCGYPLERLHPNLNRWFWPLREKDEFDRELTVSPELQKAVEDHHQLQRETGTTLIDVAGL</sequence>
<evidence type="ECO:0000313" key="2">
    <source>
        <dbReference type="EMBL" id="SVA92329.1"/>
    </source>
</evidence>
<accession>A0A381ZT04</accession>
<dbReference type="SUPFAM" id="SSF47616">
    <property type="entry name" value="GST C-terminal domain-like"/>
    <property type="match status" value="1"/>
</dbReference>
<dbReference type="InterPro" id="IPR004045">
    <property type="entry name" value="Glutathione_S-Trfase_N"/>
</dbReference>
<dbReference type="Pfam" id="PF13410">
    <property type="entry name" value="GST_C_2"/>
    <property type="match status" value="1"/>
</dbReference>
<dbReference type="InterPro" id="IPR036282">
    <property type="entry name" value="Glutathione-S-Trfase_C_sf"/>
</dbReference>
<dbReference type="AlphaFoldDB" id="A0A381ZT04"/>
<dbReference type="Pfam" id="PF13417">
    <property type="entry name" value="GST_N_3"/>
    <property type="match status" value="1"/>
</dbReference>
<dbReference type="InterPro" id="IPR040079">
    <property type="entry name" value="Glutathione_S-Trfase"/>
</dbReference>
<name>A0A381ZT04_9ZZZZ</name>
<dbReference type="SFLD" id="SFLDS00019">
    <property type="entry name" value="Glutathione_Transferase_(cytos"/>
    <property type="match status" value="1"/>
</dbReference>
<dbReference type="EMBL" id="UINC01022525">
    <property type="protein sequence ID" value="SVA92329.1"/>
    <property type="molecule type" value="Genomic_DNA"/>
</dbReference>
<evidence type="ECO:0000259" key="1">
    <source>
        <dbReference type="PROSITE" id="PS50404"/>
    </source>
</evidence>
<protein>
    <recommendedName>
        <fullName evidence="1">GST N-terminal domain-containing protein</fullName>
    </recommendedName>
</protein>
<gene>
    <name evidence="2" type="ORF">METZ01_LOCUS145183</name>
</gene>
<dbReference type="SUPFAM" id="SSF52833">
    <property type="entry name" value="Thioredoxin-like"/>
    <property type="match status" value="1"/>
</dbReference>
<dbReference type="CDD" id="cd00570">
    <property type="entry name" value="GST_N_family"/>
    <property type="match status" value="1"/>
</dbReference>
<proteinExistence type="predicted"/>
<feature type="domain" description="GST N-terminal" evidence="1">
    <location>
        <begin position="18"/>
        <end position="99"/>
    </location>
</feature>
<dbReference type="Gene3D" id="3.40.30.10">
    <property type="entry name" value="Glutaredoxin"/>
    <property type="match status" value="1"/>
</dbReference>
<organism evidence="2">
    <name type="scientific">marine metagenome</name>
    <dbReference type="NCBI Taxonomy" id="408172"/>
    <lineage>
        <taxon>unclassified sequences</taxon>
        <taxon>metagenomes</taxon>
        <taxon>ecological metagenomes</taxon>
    </lineage>
</organism>
<dbReference type="Gene3D" id="1.20.1050.10">
    <property type="match status" value="1"/>
</dbReference>
<dbReference type="PANTHER" id="PTHR44051:SF8">
    <property type="entry name" value="GLUTATHIONE S-TRANSFERASE GSTA"/>
    <property type="match status" value="1"/>
</dbReference>
<dbReference type="PROSITE" id="PS50404">
    <property type="entry name" value="GST_NTER"/>
    <property type="match status" value="1"/>
</dbReference>